<proteinExistence type="predicted"/>
<dbReference type="InterPro" id="IPR036061">
    <property type="entry name" value="CheW-like_dom_sf"/>
</dbReference>
<dbReference type="SMART" id="SM00260">
    <property type="entry name" value="CheW"/>
    <property type="match status" value="1"/>
</dbReference>
<dbReference type="Gene3D" id="2.40.50.180">
    <property type="entry name" value="CheA-289, Domain 4"/>
    <property type="match status" value="1"/>
</dbReference>
<dbReference type="Proteomes" id="UP000177230">
    <property type="component" value="Unassembled WGS sequence"/>
</dbReference>
<name>A0A1F5R302_9BACT</name>
<dbReference type="GO" id="GO:0007165">
    <property type="term" value="P:signal transduction"/>
    <property type="evidence" value="ECO:0007669"/>
    <property type="project" value="InterPro"/>
</dbReference>
<dbReference type="EMBL" id="MFFM01000046">
    <property type="protein sequence ID" value="OGF08882.1"/>
    <property type="molecule type" value="Genomic_DNA"/>
</dbReference>
<accession>A0A1F5R302</accession>
<organism evidence="2 3">
    <name type="scientific">Candidatus Edwardsbacteria bacterium GWF2_54_11</name>
    <dbReference type="NCBI Taxonomy" id="1817851"/>
    <lineage>
        <taxon>Bacteria</taxon>
        <taxon>Candidatus Edwardsiibacteriota</taxon>
    </lineage>
</organism>
<evidence type="ECO:0000259" key="1">
    <source>
        <dbReference type="PROSITE" id="PS50851"/>
    </source>
</evidence>
<gene>
    <name evidence="2" type="ORF">A2024_01245</name>
</gene>
<dbReference type="Gene3D" id="2.30.30.40">
    <property type="entry name" value="SH3 Domains"/>
    <property type="match status" value="1"/>
</dbReference>
<comment type="caution">
    <text evidence="2">The sequence shown here is derived from an EMBL/GenBank/DDBJ whole genome shotgun (WGS) entry which is preliminary data.</text>
</comment>
<sequence>MDQDGKWLLCRLGDVWYGLDLSRVKEIVYQPALTSLPALGRSVAGMMDWLGRQITVVDIAGDGGPGRPAVGETPGQRPVIVLQDGPAAIGLLADEVGEIIPRQAGAKMEIDAQLASTIRSVDGAFEYNDEIIFALNCQELYQVIA</sequence>
<dbReference type="InterPro" id="IPR002545">
    <property type="entry name" value="CheW-lke_dom"/>
</dbReference>
<dbReference type="Pfam" id="PF01584">
    <property type="entry name" value="CheW"/>
    <property type="match status" value="1"/>
</dbReference>
<evidence type="ECO:0000313" key="2">
    <source>
        <dbReference type="EMBL" id="OGF08882.1"/>
    </source>
</evidence>
<feature type="domain" description="CheW-like" evidence="1">
    <location>
        <begin position="4"/>
        <end position="145"/>
    </location>
</feature>
<dbReference type="SUPFAM" id="SSF50341">
    <property type="entry name" value="CheW-like"/>
    <property type="match status" value="1"/>
</dbReference>
<reference evidence="2 3" key="1">
    <citation type="journal article" date="2016" name="Nat. Commun.">
        <title>Thousands of microbial genomes shed light on interconnected biogeochemical processes in an aquifer system.</title>
        <authorList>
            <person name="Anantharaman K."/>
            <person name="Brown C.T."/>
            <person name="Hug L.A."/>
            <person name="Sharon I."/>
            <person name="Castelle C.J."/>
            <person name="Probst A.J."/>
            <person name="Thomas B.C."/>
            <person name="Singh A."/>
            <person name="Wilkins M.J."/>
            <person name="Karaoz U."/>
            <person name="Brodie E.L."/>
            <person name="Williams K.H."/>
            <person name="Hubbard S.S."/>
            <person name="Banfield J.F."/>
        </authorList>
    </citation>
    <scope>NUCLEOTIDE SEQUENCE [LARGE SCALE GENOMIC DNA]</scope>
</reference>
<protein>
    <recommendedName>
        <fullName evidence="1">CheW-like domain-containing protein</fullName>
    </recommendedName>
</protein>
<evidence type="ECO:0000313" key="3">
    <source>
        <dbReference type="Proteomes" id="UP000177230"/>
    </source>
</evidence>
<dbReference type="PROSITE" id="PS50851">
    <property type="entry name" value="CHEW"/>
    <property type="match status" value="1"/>
</dbReference>
<dbReference type="GO" id="GO:0006935">
    <property type="term" value="P:chemotaxis"/>
    <property type="evidence" value="ECO:0007669"/>
    <property type="project" value="InterPro"/>
</dbReference>
<dbReference type="AlphaFoldDB" id="A0A1F5R302"/>